<dbReference type="AlphaFoldDB" id="A0AAV5KQ29"/>
<feature type="domain" description="Reverse transcriptase" evidence="1">
    <location>
        <begin position="1"/>
        <end position="178"/>
    </location>
</feature>
<name>A0AAV5KQ29_9ROSI</name>
<reference evidence="2 3" key="1">
    <citation type="journal article" date="2021" name="Commun. Biol.">
        <title>The genome of Shorea leprosula (Dipterocarpaceae) highlights the ecological relevance of drought in aseasonal tropical rainforests.</title>
        <authorList>
            <person name="Ng K.K.S."/>
            <person name="Kobayashi M.J."/>
            <person name="Fawcett J.A."/>
            <person name="Hatakeyama M."/>
            <person name="Paape T."/>
            <person name="Ng C.H."/>
            <person name="Ang C.C."/>
            <person name="Tnah L.H."/>
            <person name="Lee C.T."/>
            <person name="Nishiyama T."/>
            <person name="Sese J."/>
            <person name="O'Brien M.J."/>
            <person name="Copetti D."/>
            <person name="Mohd Noor M.I."/>
            <person name="Ong R.C."/>
            <person name="Putra M."/>
            <person name="Sireger I.Z."/>
            <person name="Indrioko S."/>
            <person name="Kosugi Y."/>
            <person name="Izuno A."/>
            <person name="Isagi Y."/>
            <person name="Lee S.L."/>
            <person name="Shimizu K.K."/>
        </authorList>
    </citation>
    <scope>NUCLEOTIDE SEQUENCE [LARGE SCALE GENOMIC DNA]</scope>
    <source>
        <strain evidence="2">214</strain>
    </source>
</reference>
<dbReference type="PANTHER" id="PTHR33116">
    <property type="entry name" value="REVERSE TRANSCRIPTASE ZINC-BINDING DOMAIN-CONTAINING PROTEIN-RELATED-RELATED"/>
    <property type="match status" value="1"/>
</dbReference>
<dbReference type="PROSITE" id="PS50878">
    <property type="entry name" value="RT_POL"/>
    <property type="match status" value="1"/>
</dbReference>
<proteinExistence type="predicted"/>
<dbReference type="Pfam" id="PF00078">
    <property type="entry name" value="RVT_1"/>
    <property type="match status" value="1"/>
</dbReference>
<accession>A0AAV5KQ29</accession>
<evidence type="ECO:0000313" key="3">
    <source>
        <dbReference type="Proteomes" id="UP001054252"/>
    </source>
</evidence>
<dbReference type="PANTHER" id="PTHR33116:SF78">
    <property type="entry name" value="OS12G0587133 PROTEIN"/>
    <property type="match status" value="1"/>
</dbReference>
<sequence>MAFIGGRQLVDGVVVANEVVDEAKRKKKKSFLLKVDFEKAYNKVCWEFIDYMMMRMGFNVTWRKWIQECLQSKGLNGLVSSVVGKELYKGVMVGHGAVSVSHLQFADDTIFFGEALEDNIRAVKCIMRIFELVLGLKINFGKSQLMGVGVEEEWREKMAIRLCCKVGDFPFKYLGILIGGNHRRLTMWQPLVESFKRKLASWKGRHLSFGGQITLINSVLSSLLVFWMSVYLIPKGILISIDKIHRNFLWGGEGEKKKINWVSWDKVCKQKENGGLGVRNLRKFNLALMGKWWGRLASSKEGLWREVMEGKYGKEGDHWFNWVREGRGVGSLWWRDVCALNTVNRVRVGWLAEGFRIKLGEGINVSFWWDRWCGEECLANKFSILYLLSIRKEKECNQMGDTNDGIWKWDLAWRRALFEREDDAVKELYNTIKT</sequence>
<dbReference type="Proteomes" id="UP001054252">
    <property type="component" value="Unassembled WGS sequence"/>
</dbReference>
<gene>
    <name evidence="2" type="ORF">SLEP1_g35880</name>
</gene>
<organism evidence="2 3">
    <name type="scientific">Rubroshorea leprosula</name>
    <dbReference type="NCBI Taxonomy" id="152421"/>
    <lineage>
        <taxon>Eukaryota</taxon>
        <taxon>Viridiplantae</taxon>
        <taxon>Streptophyta</taxon>
        <taxon>Embryophyta</taxon>
        <taxon>Tracheophyta</taxon>
        <taxon>Spermatophyta</taxon>
        <taxon>Magnoliopsida</taxon>
        <taxon>eudicotyledons</taxon>
        <taxon>Gunneridae</taxon>
        <taxon>Pentapetalae</taxon>
        <taxon>rosids</taxon>
        <taxon>malvids</taxon>
        <taxon>Malvales</taxon>
        <taxon>Dipterocarpaceae</taxon>
        <taxon>Rubroshorea</taxon>
    </lineage>
</organism>
<dbReference type="InterPro" id="IPR000477">
    <property type="entry name" value="RT_dom"/>
</dbReference>
<comment type="caution">
    <text evidence="2">The sequence shown here is derived from an EMBL/GenBank/DDBJ whole genome shotgun (WGS) entry which is preliminary data.</text>
</comment>
<protein>
    <recommendedName>
        <fullName evidence="1">Reverse transcriptase domain-containing protein</fullName>
    </recommendedName>
</protein>
<dbReference type="EMBL" id="BPVZ01000072">
    <property type="protein sequence ID" value="GKV26615.1"/>
    <property type="molecule type" value="Genomic_DNA"/>
</dbReference>
<keyword evidence="3" id="KW-1185">Reference proteome</keyword>
<evidence type="ECO:0000313" key="2">
    <source>
        <dbReference type="EMBL" id="GKV26615.1"/>
    </source>
</evidence>
<evidence type="ECO:0000259" key="1">
    <source>
        <dbReference type="PROSITE" id="PS50878"/>
    </source>
</evidence>